<sequence precursor="true">MKLLLTALALAGAATTATAQAQLTWSQGVLDGYWEQQLEWPAGPAGPLWFFLPSLNAGPTPLSLLDPTDPRELQIGLDLYPLLLQEGPLIGQGTSLALGLPAVPALVGSTLHAQFFTVPGATTVVDQVSNPVRNRLTSPGETWLAPGEVIKPRREHSLTPLADGRVLVFGGDSPAGGAVLQVEVYDPQMQGFEPAGSSIVPRTRHAAVQLASGKVLIVGGVGAGGTALSSCQLYDPATGTTAPAASMSVPRVFHALVRLGDGRVLVAGGSMTFTGGDPIGYPAVFSGPMASSIEVYDPVGNSWSTPASFPTGRMGMAATLQANGKVLLTGGVAKTGPSGAATTARTFIFDPNGDTLENGVDLPKPLALHLQITTASGKTLVTGGGRFKFSPVAYTGSKSTFLIGPQESSWAIAPDLNNLVACTDIVCVPKPPDKRLRVPVGVPDQSGPIWDWGAGDISYFAGGGAGSIAFVGGSSVVTPNSTYLRIFDTFSAWDEPAVQIFTRPGSRFAATDEGRRLLVVGAPLDAPGNGASAELLTLP</sequence>
<reference evidence="4 5" key="1">
    <citation type="submission" date="2019-02" db="EMBL/GenBank/DDBJ databases">
        <title>Deep-cultivation of Planctomycetes and their phenomic and genomic characterization uncovers novel biology.</title>
        <authorList>
            <person name="Wiegand S."/>
            <person name="Jogler M."/>
            <person name="Boedeker C."/>
            <person name="Pinto D."/>
            <person name="Vollmers J."/>
            <person name="Rivas-Marin E."/>
            <person name="Kohn T."/>
            <person name="Peeters S.H."/>
            <person name="Heuer A."/>
            <person name="Rast P."/>
            <person name="Oberbeckmann S."/>
            <person name="Bunk B."/>
            <person name="Jeske O."/>
            <person name="Meyerdierks A."/>
            <person name="Storesund J.E."/>
            <person name="Kallscheuer N."/>
            <person name="Luecker S."/>
            <person name="Lage O.M."/>
            <person name="Pohl T."/>
            <person name="Merkel B.J."/>
            <person name="Hornburger P."/>
            <person name="Mueller R.-W."/>
            <person name="Bruemmer F."/>
            <person name="Labrenz M."/>
            <person name="Spormann A.M."/>
            <person name="Op den Camp H."/>
            <person name="Overmann J."/>
            <person name="Amann R."/>
            <person name="Jetten M.S.M."/>
            <person name="Mascher T."/>
            <person name="Medema M.H."/>
            <person name="Devos D.P."/>
            <person name="Kaster A.-K."/>
            <person name="Ovreas L."/>
            <person name="Rohde M."/>
            <person name="Galperin M.Y."/>
            <person name="Jogler C."/>
        </authorList>
    </citation>
    <scope>NUCLEOTIDE SEQUENCE [LARGE SCALE GENOMIC DNA]</scope>
    <source>
        <strain evidence="4 5">Pla133</strain>
    </source>
</reference>
<dbReference type="RefSeq" id="WP_419192099.1">
    <property type="nucleotide sequence ID" value="NZ_CP036287.1"/>
</dbReference>
<dbReference type="AlphaFoldDB" id="A0A518BFG7"/>
<evidence type="ECO:0000313" key="4">
    <source>
        <dbReference type="EMBL" id="QDU65727.1"/>
    </source>
</evidence>
<dbReference type="InterPro" id="IPR006652">
    <property type="entry name" value="Kelch_1"/>
</dbReference>
<evidence type="ECO:0000256" key="2">
    <source>
        <dbReference type="ARBA" id="ARBA00022737"/>
    </source>
</evidence>
<feature type="signal peptide" evidence="3">
    <location>
        <begin position="1"/>
        <end position="21"/>
    </location>
</feature>
<dbReference type="InterPro" id="IPR037293">
    <property type="entry name" value="Gal_Oxidase_central_sf"/>
</dbReference>
<evidence type="ECO:0000313" key="5">
    <source>
        <dbReference type="Proteomes" id="UP000316921"/>
    </source>
</evidence>
<dbReference type="PANTHER" id="PTHR46344:SF27">
    <property type="entry name" value="KELCH REPEAT SUPERFAMILY PROTEIN"/>
    <property type="match status" value="1"/>
</dbReference>
<name>A0A518BFG7_9BACT</name>
<dbReference type="Proteomes" id="UP000316921">
    <property type="component" value="Chromosome"/>
</dbReference>
<keyword evidence="3" id="KW-0732">Signal</keyword>
<dbReference type="EMBL" id="CP036287">
    <property type="protein sequence ID" value="QDU65727.1"/>
    <property type="molecule type" value="Genomic_DNA"/>
</dbReference>
<keyword evidence="2" id="KW-0677">Repeat</keyword>
<evidence type="ECO:0000256" key="1">
    <source>
        <dbReference type="ARBA" id="ARBA00022441"/>
    </source>
</evidence>
<organism evidence="4 5">
    <name type="scientific">Engelhardtia mirabilis</name>
    <dbReference type="NCBI Taxonomy" id="2528011"/>
    <lineage>
        <taxon>Bacteria</taxon>
        <taxon>Pseudomonadati</taxon>
        <taxon>Planctomycetota</taxon>
        <taxon>Planctomycetia</taxon>
        <taxon>Planctomycetia incertae sedis</taxon>
        <taxon>Engelhardtia</taxon>
    </lineage>
</organism>
<dbReference type="PANTHER" id="PTHR46344">
    <property type="entry name" value="OS02G0202900 PROTEIN"/>
    <property type="match status" value="1"/>
</dbReference>
<dbReference type="Gene3D" id="2.130.10.80">
    <property type="entry name" value="Galactose oxidase/kelch, beta-propeller"/>
    <property type="match status" value="3"/>
</dbReference>
<gene>
    <name evidence="4" type="ORF">Pla133_07930</name>
</gene>
<dbReference type="KEGG" id="pbap:Pla133_07930"/>
<proteinExistence type="predicted"/>
<dbReference type="InterPro" id="IPR015915">
    <property type="entry name" value="Kelch-typ_b-propeller"/>
</dbReference>
<feature type="chain" id="PRO_5021851760" evidence="3">
    <location>
        <begin position="22"/>
        <end position="539"/>
    </location>
</feature>
<evidence type="ECO:0000256" key="3">
    <source>
        <dbReference type="SAM" id="SignalP"/>
    </source>
</evidence>
<protein>
    <submittedName>
        <fullName evidence="4">Kelch motif protein</fullName>
    </submittedName>
</protein>
<dbReference type="SUPFAM" id="SSF117281">
    <property type="entry name" value="Kelch motif"/>
    <property type="match status" value="1"/>
</dbReference>
<accession>A0A518BFG7</accession>
<dbReference type="SMART" id="SM00612">
    <property type="entry name" value="Kelch"/>
    <property type="match status" value="3"/>
</dbReference>
<keyword evidence="5" id="KW-1185">Reference proteome</keyword>
<keyword evidence="1" id="KW-0880">Kelch repeat</keyword>